<gene>
    <name evidence="1" type="ORF">RPERSI_LOCUS17348</name>
</gene>
<reference evidence="1" key="1">
    <citation type="submission" date="2021-06" db="EMBL/GenBank/DDBJ databases">
        <authorList>
            <person name="Kallberg Y."/>
            <person name="Tangrot J."/>
            <person name="Rosling A."/>
        </authorList>
    </citation>
    <scope>NUCLEOTIDE SEQUENCE</scope>
    <source>
        <strain evidence="1">MA461A</strain>
    </source>
</reference>
<evidence type="ECO:0000313" key="1">
    <source>
        <dbReference type="EMBL" id="CAG8779355.1"/>
    </source>
</evidence>
<keyword evidence="2" id="KW-1185">Reference proteome</keyword>
<name>A0ACA9R757_9GLOM</name>
<organism evidence="1 2">
    <name type="scientific">Racocetra persica</name>
    <dbReference type="NCBI Taxonomy" id="160502"/>
    <lineage>
        <taxon>Eukaryota</taxon>
        <taxon>Fungi</taxon>
        <taxon>Fungi incertae sedis</taxon>
        <taxon>Mucoromycota</taxon>
        <taxon>Glomeromycotina</taxon>
        <taxon>Glomeromycetes</taxon>
        <taxon>Diversisporales</taxon>
        <taxon>Gigasporaceae</taxon>
        <taxon>Racocetra</taxon>
    </lineage>
</organism>
<evidence type="ECO:0000313" key="2">
    <source>
        <dbReference type="Proteomes" id="UP000789920"/>
    </source>
</evidence>
<protein>
    <submittedName>
        <fullName evidence="1">8756_t:CDS:1</fullName>
    </submittedName>
</protein>
<dbReference type="Proteomes" id="UP000789920">
    <property type="component" value="Unassembled WGS sequence"/>
</dbReference>
<feature type="non-terminal residue" evidence="1">
    <location>
        <position position="1"/>
    </location>
</feature>
<dbReference type="EMBL" id="CAJVQC010044345">
    <property type="protein sequence ID" value="CAG8779355.1"/>
    <property type="molecule type" value="Genomic_DNA"/>
</dbReference>
<comment type="caution">
    <text evidence="1">The sequence shown here is derived from an EMBL/GenBank/DDBJ whole genome shotgun (WGS) entry which is preliminary data.</text>
</comment>
<sequence length="146" mass="16657">KIIASPSSPMSIAISEDRTNKDEMSSDDESEFVLDYRLYIKTSDRVSLPAKWFKESVSTIDELLLSIYLITKDTIIMPNNYCVIFKNQRKTSAGTQLANAQDFIKFKSECTKLTTKNNSIKIYVTVIPNKRKREISDLDSDEDDNA</sequence>
<accession>A0ACA9R757</accession>
<feature type="non-terminal residue" evidence="1">
    <location>
        <position position="146"/>
    </location>
</feature>
<proteinExistence type="predicted"/>